<keyword evidence="2" id="KW-0444">Lipid biosynthesis</keyword>
<proteinExistence type="predicted"/>
<comment type="caution">
    <text evidence="10">The sequence shown here is derived from an EMBL/GenBank/DDBJ whole genome shotgun (WGS) entry which is preliminary data.</text>
</comment>
<dbReference type="InterPro" id="IPR016036">
    <property type="entry name" value="Malonyl_transacylase_ACP-bd"/>
</dbReference>
<dbReference type="InterPro" id="IPR016035">
    <property type="entry name" value="Acyl_Trfase/lysoPLipase"/>
</dbReference>
<evidence type="ECO:0000313" key="10">
    <source>
        <dbReference type="EMBL" id="KAK8762094.1"/>
    </source>
</evidence>
<evidence type="ECO:0000259" key="9">
    <source>
        <dbReference type="SMART" id="SM00827"/>
    </source>
</evidence>
<dbReference type="InterPro" id="IPR001227">
    <property type="entry name" value="Ac_transferase_dom_sf"/>
</dbReference>
<dbReference type="Gene3D" id="3.40.366.10">
    <property type="entry name" value="Malonyl-Coenzyme A Acyl Carrier Protein, domain 2"/>
    <property type="match status" value="1"/>
</dbReference>
<evidence type="ECO:0000256" key="5">
    <source>
        <dbReference type="ARBA" id="ARBA00023002"/>
    </source>
</evidence>
<dbReference type="EMBL" id="JARKHS020030474">
    <property type="protein sequence ID" value="KAK8762094.1"/>
    <property type="molecule type" value="Genomic_DNA"/>
</dbReference>
<dbReference type="SMART" id="SM00827">
    <property type="entry name" value="PKS_AT"/>
    <property type="match status" value="1"/>
</dbReference>
<evidence type="ECO:0000256" key="2">
    <source>
        <dbReference type="ARBA" id="ARBA00022516"/>
    </source>
</evidence>
<evidence type="ECO:0000256" key="4">
    <source>
        <dbReference type="ARBA" id="ARBA00022857"/>
    </source>
</evidence>
<accession>A0AAQ4DI04</accession>
<evidence type="ECO:0000313" key="11">
    <source>
        <dbReference type="Proteomes" id="UP001321473"/>
    </source>
</evidence>
<keyword evidence="11" id="KW-1185">Reference proteome</keyword>
<sequence length="267" mass="29008">METEGPYPDSAYALLNLVGQPSVQQFPYRGFAIVPVDGSRRDAIKVTERAEVAKRPLWLVFTGMGCQWKGMARQMMQFDVFSRCIRKSADVLKQFDMDLIEMVTSGNGVNNSIASVLAAIAAVQVALVDMLRAVGVQPDGMLGHSMGEILCAYADGCLTAEQAVLCAYWRGRCVDVGNVPRGAMAAVGLTWEEAAQRCRDGVVPACHNAQDSVTVSGPAHAVAELVEELKREGVFARTVDSMNVAFHSRYIQSVGPPLREALQKVNW</sequence>
<evidence type="ECO:0000256" key="6">
    <source>
        <dbReference type="ARBA" id="ARBA00023098"/>
    </source>
</evidence>
<gene>
    <name evidence="10" type="ORF">V5799_026638</name>
</gene>
<reference evidence="10 11" key="1">
    <citation type="journal article" date="2023" name="Arcadia Sci">
        <title>De novo assembly of a long-read Amblyomma americanum tick genome.</title>
        <authorList>
            <person name="Chou S."/>
            <person name="Poskanzer K.E."/>
            <person name="Rollins M."/>
            <person name="Thuy-Boun P.S."/>
        </authorList>
    </citation>
    <scope>NUCLEOTIDE SEQUENCE [LARGE SCALE GENOMIC DNA]</scope>
    <source>
        <strain evidence="10">F_SG_1</strain>
        <tissue evidence="10">Salivary glands</tissue>
    </source>
</reference>
<keyword evidence="8" id="KW-0511">Multifunctional enzyme</keyword>
<feature type="domain" description="Malonyl-CoA:ACP transacylase (MAT)" evidence="9">
    <location>
        <begin position="60"/>
        <end position="267"/>
    </location>
</feature>
<evidence type="ECO:0000256" key="1">
    <source>
        <dbReference type="ARBA" id="ARBA00022450"/>
    </source>
</evidence>
<keyword evidence="5" id="KW-0560">Oxidoreductase</keyword>
<dbReference type="GO" id="GO:0006633">
    <property type="term" value="P:fatty acid biosynthetic process"/>
    <property type="evidence" value="ECO:0007669"/>
    <property type="project" value="UniProtKB-KW"/>
</dbReference>
<dbReference type="PANTHER" id="PTHR43775:SF7">
    <property type="entry name" value="FATTY ACID SYNTHASE"/>
    <property type="match status" value="1"/>
</dbReference>
<dbReference type="SUPFAM" id="SSF52151">
    <property type="entry name" value="FabD/lysophospholipase-like"/>
    <property type="match status" value="1"/>
</dbReference>
<evidence type="ECO:0000256" key="3">
    <source>
        <dbReference type="ARBA" id="ARBA00022832"/>
    </source>
</evidence>
<keyword evidence="7" id="KW-0275">Fatty acid biosynthesis</keyword>
<evidence type="ECO:0000256" key="8">
    <source>
        <dbReference type="ARBA" id="ARBA00023268"/>
    </source>
</evidence>
<keyword evidence="6" id="KW-0443">Lipid metabolism</keyword>
<dbReference type="Pfam" id="PF00698">
    <property type="entry name" value="Acyl_transf_1"/>
    <property type="match status" value="1"/>
</dbReference>
<dbReference type="GO" id="GO:0016491">
    <property type="term" value="F:oxidoreductase activity"/>
    <property type="evidence" value="ECO:0007669"/>
    <property type="project" value="UniProtKB-KW"/>
</dbReference>
<dbReference type="PANTHER" id="PTHR43775">
    <property type="entry name" value="FATTY ACID SYNTHASE"/>
    <property type="match status" value="1"/>
</dbReference>
<name>A0AAQ4DI04_AMBAM</name>
<protein>
    <recommendedName>
        <fullName evidence="9">Malonyl-CoA:ACP transacylase (MAT) domain-containing protein</fullName>
    </recommendedName>
</protein>
<dbReference type="GO" id="GO:0004312">
    <property type="term" value="F:fatty acid synthase activity"/>
    <property type="evidence" value="ECO:0007669"/>
    <property type="project" value="TreeGrafter"/>
</dbReference>
<dbReference type="InterPro" id="IPR050091">
    <property type="entry name" value="PKS_NRPS_Biosynth_Enz"/>
</dbReference>
<dbReference type="InterPro" id="IPR014043">
    <property type="entry name" value="Acyl_transferase_dom"/>
</dbReference>
<keyword evidence="4" id="KW-0521">NADP</keyword>
<organism evidence="10 11">
    <name type="scientific">Amblyomma americanum</name>
    <name type="common">Lone star tick</name>
    <dbReference type="NCBI Taxonomy" id="6943"/>
    <lineage>
        <taxon>Eukaryota</taxon>
        <taxon>Metazoa</taxon>
        <taxon>Ecdysozoa</taxon>
        <taxon>Arthropoda</taxon>
        <taxon>Chelicerata</taxon>
        <taxon>Arachnida</taxon>
        <taxon>Acari</taxon>
        <taxon>Parasitiformes</taxon>
        <taxon>Ixodida</taxon>
        <taxon>Ixodoidea</taxon>
        <taxon>Ixodidae</taxon>
        <taxon>Amblyomminae</taxon>
        <taxon>Amblyomma</taxon>
    </lineage>
</organism>
<dbReference type="Proteomes" id="UP001321473">
    <property type="component" value="Unassembled WGS sequence"/>
</dbReference>
<dbReference type="AlphaFoldDB" id="A0AAQ4DI04"/>
<keyword evidence="3" id="KW-0276">Fatty acid metabolism</keyword>
<evidence type="ECO:0000256" key="7">
    <source>
        <dbReference type="ARBA" id="ARBA00023160"/>
    </source>
</evidence>
<dbReference type="SUPFAM" id="SSF55048">
    <property type="entry name" value="Probable ACP-binding domain of malonyl-CoA ACP transacylase"/>
    <property type="match status" value="1"/>
</dbReference>
<keyword evidence="1" id="KW-0596">Phosphopantetheine</keyword>